<reference evidence="2" key="1">
    <citation type="submission" date="2020-12" db="EMBL/GenBank/DDBJ databases">
        <title>WGS assembly of Carya illinoinensis cv. Pawnee.</title>
        <authorList>
            <person name="Platts A."/>
            <person name="Shu S."/>
            <person name="Wright S."/>
            <person name="Barry K."/>
            <person name="Edger P."/>
            <person name="Pires J.C."/>
            <person name="Schmutz J."/>
        </authorList>
    </citation>
    <scope>NUCLEOTIDE SEQUENCE</scope>
    <source>
        <tissue evidence="2">Leaf</tissue>
    </source>
</reference>
<keyword evidence="3" id="KW-1185">Reference proteome</keyword>
<sequence length="45" mass="5055">MDQSTETPGKTPSRMRPLMERSQKTIESTATNDLLSPKSNSSWKT</sequence>
<evidence type="ECO:0000313" key="2">
    <source>
        <dbReference type="EMBL" id="KAG6657535.1"/>
    </source>
</evidence>
<name>A0A8T1QSU2_CARIL</name>
<feature type="compositionally biased region" description="Polar residues" evidence="1">
    <location>
        <begin position="25"/>
        <end position="45"/>
    </location>
</feature>
<proteinExistence type="predicted"/>
<comment type="caution">
    <text evidence="2">The sequence shown here is derived from an EMBL/GenBank/DDBJ whole genome shotgun (WGS) entry which is preliminary data.</text>
</comment>
<protein>
    <submittedName>
        <fullName evidence="2">Uncharacterized protein</fullName>
    </submittedName>
</protein>
<feature type="compositionally biased region" description="Polar residues" evidence="1">
    <location>
        <begin position="1"/>
        <end position="10"/>
    </location>
</feature>
<evidence type="ECO:0000256" key="1">
    <source>
        <dbReference type="SAM" id="MobiDB-lite"/>
    </source>
</evidence>
<evidence type="ECO:0000313" key="3">
    <source>
        <dbReference type="Proteomes" id="UP000811609"/>
    </source>
</evidence>
<dbReference type="EMBL" id="CM031812">
    <property type="protein sequence ID" value="KAG6657535.1"/>
    <property type="molecule type" value="Genomic_DNA"/>
</dbReference>
<gene>
    <name evidence="2" type="ORF">CIPAW_04G097500</name>
</gene>
<feature type="region of interest" description="Disordered" evidence="1">
    <location>
        <begin position="1"/>
        <end position="45"/>
    </location>
</feature>
<dbReference type="AlphaFoldDB" id="A0A8T1QSU2"/>
<accession>A0A8T1QSU2</accession>
<organism evidence="2 3">
    <name type="scientific">Carya illinoinensis</name>
    <name type="common">Pecan</name>
    <dbReference type="NCBI Taxonomy" id="32201"/>
    <lineage>
        <taxon>Eukaryota</taxon>
        <taxon>Viridiplantae</taxon>
        <taxon>Streptophyta</taxon>
        <taxon>Embryophyta</taxon>
        <taxon>Tracheophyta</taxon>
        <taxon>Spermatophyta</taxon>
        <taxon>Magnoliopsida</taxon>
        <taxon>eudicotyledons</taxon>
        <taxon>Gunneridae</taxon>
        <taxon>Pentapetalae</taxon>
        <taxon>rosids</taxon>
        <taxon>fabids</taxon>
        <taxon>Fagales</taxon>
        <taxon>Juglandaceae</taxon>
        <taxon>Carya</taxon>
    </lineage>
</organism>
<dbReference type="Proteomes" id="UP000811609">
    <property type="component" value="Chromosome 4"/>
</dbReference>